<proteinExistence type="predicted"/>
<feature type="transmembrane region" description="Helical" evidence="6">
    <location>
        <begin position="364"/>
        <end position="383"/>
    </location>
</feature>
<keyword evidence="4 6" id="KW-0472">Membrane</keyword>
<name>A0A4U7KV87_9BASI</name>
<evidence type="ECO:0000313" key="8">
    <source>
        <dbReference type="Proteomes" id="UP000306050"/>
    </source>
</evidence>
<protein>
    <recommendedName>
        <fullName evidence="9">Major facilitator superfamily (MFS) profile domain-containing protein</fullName>
    </recommendedName>
</protein>
<dbReference type="Proteomes" id="UP000306050">
    <property type="component" value="Chromosome SGRAM_19"/>
</dbReference>
<gene>
    <name evidence="7" type="ORF">EX895_003182</name>
</gene>
<dbReference type="EMBL" id="SRRM01000011">
    <property type="protein sequence ID" value="TKY88086.1"/>
    <property type="molecule type" value="Genomic_DNA"/>
</dbReference>
<feature type="transmembrane region" description="Helical" evidence="6">
    <location>
        <begin position="104"/>
        <end position="128"/>
    </location>
</feature>
<dbReference type="RefSeq" id="XP_029740071.1">
    <property type="nucleotide sequence ID" value="XM_029883780.1"/>
</dbReference>
<evidence type="ECO:0000256" key="4">
    <source>
        <dbReference type="ARBA" id="ARBA00023136"/>
    </source>
</evidence>
<evidence type="ECO:0000256" key="5">
    <source>
        <dbReference type="SAM" id="MobiDB-lite"/>
    </source>
</evidence>
<feature type="region of interest" description="Disordered" evidence="5">
    <location>
        <begin position="1"/>
        <end position="35"/>
    </location>
</feature>
<sequence>MSAPQTADETTRLISQSPRDEPIDNAPAPGSGAQGLDRRAKRNLLSVFVANGLLSFGHYLAIGSIMDLIRGLSCQEYYQSRPPSSPDKTLECSLVDIEARTSSVFSYMLSIGSLFSCLSALALAPWLLKRLGRRGTMLIGVLTPALELMVVASIPNRFSSLSTSATPPMWIESSPTSSLRMLLAEALVFGIVACPDAIVGIVSSAIVLDSVPVDLRSTWLARLASTQFLGMLAATVALRFVNLDTGSDLVSDKLPIRIGAAISLLAPLWTLFTLAKPPPSPLEQLQAAQESTPSVQEQSIGPRLTRAPKPMRLLWPATSLAEPKRDWRLVKLMIAATLCSQITLTTNTVFVYLQSRFGLHARDLSLALGLVGTLKWIFLVAIFPRLARYARSLYTNTALADRLLAILSLLLDVLAWIVVIVGGRVHSLPIFLLAMVVYVSAAGNASLITSLASLMLPQDASVDEMMATLTSMANIMSTIGPILNSSVYSLGLDAGFPELVFGLTALVSVGAAALVASTSIGSKPTLVLSR</sequence>
<evidence type="ECO:0000313" key="7">
    <source>
        <dbReference type="EMBL" id="TKY88086.1"/>
    </source>
</evidence>
<reference evidence="7 8" key="1">
    <citation type="submission" date="2019-05" db="EMBL/GenBank/DDBJ databases">
        <title>Sporisorium graminicola CBS 10092 draft sequencing and annotation.</title>
        <authorList>
            <person name="Solano-Gonzalez S."/>
            <person name="Caddick M.X."/>
            <person name="Darby A."/>
        </authorList>
    </citation>
    <scope>NUCLEOTIDE SEQUENCE [LARGE SCALE GENOMIC DNA]</scope>
    <source>
        <strain evidence="7 8">CBS 10092</strain>
    </source>
</reference>
<feature type="transmembrane region" description="Helical" evidence="6">
    <location>
        <begin position="254"/>
        <end position="275"/>
    </location>
</feature>
<feature type="compositionally biased region" description="Polar residues" evidence="5">
    <location>
        <begin position="1"/>
        <end position="17"/>
    </location>
</feature>
<accession>A0A4U7KV87</accession>
<keyword evidence="3 6" id="KW-1133">Transmembrane helix</keyword>
<dbReference type="GeneID" id="40726077"/>
<feature type="transmembrane region" description="Helical" evidence="6">
    <location>
        <begin position="332"/>
        <end position="352"/>
    </location>
</feature>
<organism evidence="7 8">
    <name type="scientific">Sporisorium graminicola</name>
    <dbReference type="NCBI Taxonomy" id="280036"/>
    <lineage>
        <taxon>Eukaryota</taxon>
        <taxon>Fungi</taxon>
        <taxon>Dikarya</taxon>
        <taxon>Basidiomycota</taxon>
        <taxon>Ustilaginomycotina</taxon>
        <taxon>Ustilaginomycetes</taxon>
        <taxon>Ustilaginales</taxon>
        <taxon>Ustilaginaceae</taxon>
        <taxon>Sporisorium</taxon>
    </lineage>
</organism>
<dbReference type="PANTHER" id="PTHR23507:SF1">
    <property type="entry name" value="FI18259P1-RELATED"/>
    <property type="match status" value="1"/>
</dbReference>
<feature type="transmembrane region" description="Helical" evidence="6">
    <location>
        <begin position="44"/>
        <end position="62"/>
    </location>
</feature>
<evidence type="ECO:0000256" key="1">
    <source>
        <dbReference type="ARBA" id="ARBA00004141"/>
    </source>
</evidence>
<dbReference type="KEGG" id="sgra:EX895_003182"/>
<feature type="transmembrane region" description="Helical" evidence="6">
    <location>
        <begin position="220"/>
        <end position="242"/>
    </location>
</feature>
<dbReference type="GO" id="GO:0022857">
    <property type="term" value="F:transmembrane transporter activity"/>
    <property type="evidence" value="ECO:0007669"/>
    <property type="project" value="TreeGrafter"/>
</dbReference>
<evidence type="ECO:0000256" key="6">
    <source>
        <dbReference type="SAM" id="Phobius"/>
    </source>
</evidence>
<feature type="transmembrane region" description="Helical" evidence="6">
    <location>
        <begin position="428"/>
        <end position="454"/>
    </location>
</feature>
<keyword evidence="2 6" id="KW-0812">Transmembrane</keyword>
<dbReference type="OrthoDB" id="5204190at2759"/>
<dbReference type="Gene3D" id="1.20.1250.20">
    <property type="entry name" value="MFS general substrate transporter like domains"/>
    <property type="match status" value="1"/>
</dbReference>
<feature type="transmembrane region" description="Helical" evidence="6">
    <location>
        <begin position="186"/>
        <end position="208"/>
    </location>
</feature>
<feature type="transmembrane region" description="Helical" evidence="6">
    <location>
        <begin position="403"/>
        <end position="422"/>
    </location>
</feature>
<keyword evidence="8" id="KW-1185">Reference proteome</keyword>
<comment type="subcellular location">
    <subcellularLocation>
        <location evidence="1">Membrane</location>
        <topology evidence="1">Multi-pass membrane protein</topology>
    </subcellularLocation>
</comment>
<feature type="transmembrane region" description="Helical" evidence="6">
    <location>
        <begin position="499"/>
        <end position="520"/>
    </location>
</feature>
<evidence type="ECO:0008006" key="9">
    <source>
        <dbReference type="Google" id="ProtNLM"/>
    </source>
</evidence>
<evidence type="ECO:0000256" key="2">
    <source>
        <dbReference type="ARBA" id="ARBA00022692"/>
    </source>
</evidence>
<dbReference type="GO" id="GO:0016020">
    <property type="term" value="C:membrane"/>
    <property type="evidence" value="ECO:0007669"/>
    <property type="project" value="UniProtKB-SubCell"/>
</dbReference>
<evidence type="ECO:0000256" key="3">
    <source>
        <dbReference type="ARBA" id="ARBA00022989"/>
    </source>
</evidence>
<dbReference type="PANTHER" id="PTHR23507">
    <property type="entry name" value="ZGC:174356"/>
    <property type="match status" value="1"/>
</dbReference>
<dbReference type="SUPFAM" id="SSF103473">
    <property type="entry name" value="MFS general substrate transporter"/>
    <property type="match status" value="1"/>
</dbReference>
<comment type="caution">
    <text evidence="7">The sequence shown here is derived from an EMBL/GenBank/DDBJ whole genome shotgun (WGS) entry which is preliminary data.</text>
</comment>
<dbReference type="InterPro" id="IPR036259">
    <property type="entry name" value="MFS_trans_sf"/>
</dbReference>
<feature type="transmembrane region" description="Helical" evidence="6">
    <location>
        <begin position="466"/>
        <end position="487"/>
    </location>
</feature>
<dbReference type="AlphaFoldDB" id="A0A4U7KV87"/>